<feature type="compositionally biased region" description="Polar residues" evidence="1">
    <location>
        <begin position="845"/>
        <end position="859"/>
    </location>
</feature>
<feature type="compositionally biased region" description="Polar residues" evidence="1">
    <location>
        <begin position="53"/>
        <end position="68"/>
    </location>
</feature>
<sequence length="859" mass="92195">MSQRTSGRARLAGRTGSRSEAHFASEAGIDLEALQRQEEVGSSLPDDGADVSVPTSSTLSSADAQDSSLPPPVLAGTSQLESGLILDAPSQVVSSPIGRSSRLPRAAAARSRQRATKAPTPLPEPSEDEAEYDDQSGPVSTPKRSSRTRPSSDRRPLKRGKPVVGDEADASGPGAGGKSLEEEGADQESDEMDATPRGRRADAGRGRSLGRSKAAGTRTREKSATHAETDDFPHHPADQKVFEEFQASTGADNGSESEEEAPLKKRRGSRGRGGGSRGGRARAGQGRHSKRGAVSAGADEDEEEGLHEGGDAEEDKVSDAGETDLVPVDSRSRFMLVSEFGQTTLVPAVKRVKGTATSFSLATKDDARGGMGRGKGYRYSKRGGRRARGGAGGSATPNDSPAPGKFKMTGGAREDIEGSHDEDDAQNDAAGVDASEDESQMVDVPQVAWVQGREYTFVADELQLDEDEEGEKKIDIHGNLLGGREWRIATFTSSTRSDPQRRYCLAVDAARACGFKDSLYFFRRTPLLVRLFLTHKEREELVDAGRIDPKLKGRKIAVVAARNVFKVFGRACVRYGRSVVDDYYEAAAKEAGATDEGQMGGAVIGAVRESGGRVARATDDGAAASNTASMRYKEKPRDREAEKLRNLARQLRESHEHSTMDPFTAEPVRTLFGDSGSTPFVRADDRQRQKAILSNASVTSENWMLMMARSTQAMNGELYAGRKERLVNFVRPEEALGDFEEIDRLQKRIDSNAPHAGSVTQKLARPVGVYEPATNVVHVAQDTQPRWATIEKVSGRPDFAMQPKAHAQPILGGARAGSNAWGLATFTTSMHQPAAAPQEVRIPSGSENSGARSPSQMQE</sequence>
<dbReference type="AlphaFoldDB" id="A0A0P1BEF4"/>
<dbReference type="EMBL" id="CCYA01000243">
    <property type="protein sequence ID" value="CEH14494.1"/>
    <property type="molecule type" value="Genomic_DNA"/>
</dbReference>
<accession>A0A0P1BEF4</accession>
<reference evidence="2 3" key="1">
    <citation type="submission" date="2014-09" db="EMBL/GenBank/DDBJ databases">
        <authorList>
            <person name="Magalhaes I.L.F."/>
            <person name="Oliveira U."/>
            <person name="Santos F.R."/>
            <person name="Vidigal T.H.D.A."/>
            <person name="Brescovit A.D."/>
            <person name="Santos A.J."/>
        </authorList>
    </citation>
    <scope>NUCLEOTIDE SEQUENCE [LARGE SCALE GENOMIC DNA]</scope>
</reference>
<feature type="compositionally biased region" description="Basic residues" evidence="1">
    <location>
        <begin position="375"/>
        <end position="388"/>
    </location>
</feature>
<feature type="compositionally biased region" description="Low complexity" evidence="1">
    <location>
        <begin position="99"/>
        <end position="110"/>
    </location>
</feature>
<feature type="compositionally biased region" description="Basic and acidic residues" evidence="1">
    <location>
        <begin position="306"/>
        <end position="319"/>
    </location>
</feature>
<dbReference type="Pfam" id="PF08624">
    <property type="entry name" value="CRC_subunit"/>
    <property type="match status" value="1"/>
</dbReference>
<feature type="compositionally biased region" description="Basic and acidic residues" evidence="1">
    <location>
        <begin position="194"/>
        <end position="205"/>
    </location>
</feature>
<organism evidence="2 3">
    <name type="scientific">Ceraceosorus bombacis</name>
    <dbReference type="NCBI Taxonomy" id="401625"/>
    <lineage>
        <taxon>Eukaryota</taxon>
        <taxon>Fungi</taxon>
        <taxon>Dikarya</taxon>
        <taxon>Basidiomycota</taxon>
        <taxon>Ustilaginomycotina</taxon>
        <taxon>Exobasidiomycetes</taxon>
        <taxon>Ceraceosorales</taxon>
        <taxon>Ceraceosoraceae</taxon>
        <taxon>Ceraceosorus</taxon>
    </lineage>
</organism>
<feature type="region of interest" description="Disordered" evidence="1">
    <location>
        <begin position="832"/>
        <end position="859"/>
    </location>
</feature>
<feature type="compositionally biased region" description="Acidic residues" evidence="1">
    <location>
        <begin position="125"/>
        <end position="134"/>
    </location>
</feature>
<keyword evidence="3" id="KW-1185">Reference proteome</keyword>
<dbReference type="OrthoDB" id="5598844at2759"/>
<feature type="region of interest" description="Disordered" evidence="1">
    <location>
        <begin position="89"/>
        <end position="331"/>
    </location>
</feature>
<name>A0A0P1BEF4_9BASI</name>
<feature type="compositionally biased region" description="Basic and acidic residues" evidence="1">
    <location>
        <begin position="218"/>
        <end position="243"/>
    </location>
</feature>
<evidence type="ECO:0000313" key="2">
    <source>
        <dbReference type="EMBL" id="CEH14494.1"/>
    </source>
</evidence>
<dbReference type="Proteomes" id="UP000054845">
    <property type="component" value="Unassembled WGS sequence"/>
</dbReference>
<feature type="region of interest" description="Disordered" evidence="1">
    <location>
        <begin position="615"/>
        <end position="641"/>
    </location>
</feature>
<feature type="region of interest" description="Disordered" evidence="1">
    <location>
        <begin position="364"/>
        <end position="441"/>
    </location>
</feature>
<feature type="compositionally biased region" description="Acidic residues" evidence="1">
    <location>
        <begin position="182"/>
        <end position="193"/>
    </location>
</feature>
<dbReference type="STRING" id="401625.A0A0P1BEF4"/>
<feature type="compositionally biased region" description="Basic and acidic residues" evidence="1">
    <location>
        <begin position="631"/>
        <end position="641"/>
    </location>
</feature>
<protein>
    <submittedName>
        <fullName evidence="2">POLYCOMB GROUP PROTEIN</fullName>
    </submittedName>
</protein>
<dbReference type="InterPro" id="IPR013933">
    <property type="entry name" value="CRC_Rsc7/Swp82"/>
</dbReference>
<proteinExistence type="predicted"/>
<feature type="region of interest" description="Disordered" evidence="1">
    <location>
        <begin position="1"/>
        <end position="76"/>
    </location>
</feature>
<evidence type="ECO:0000313" key="3">
    <source>
        <dbReference type="Proteomes" id="UP000054845"/>
    </source>
</evidence>
<evidence type="ECO:0000256" key="1">
    <source>
        <dbReference type="SAM" id="MobiDB-lite"/>
    </source>
</evidence>